<dbReference type="InterPro" id="IPR051477">
    <property type="entry name" value="Expansin_CellWall"/>
</dbReference>
<keyword evidence="5" id="KW-1185">Reference proteome</keyword>
<accession>A0AAD5Q5M8</accession>
<dbReference type="NCBIfam" id="NF041144">
    <property type="entry name" value="expansin_EXLX1"/>
    <property type="match status" value="1"/>
</dbReference>
<feature type="signal peptide" evidence="3">
    <location>
        <begin position="1"/>
        <end position="18"/>
    </location>
</feature>
<dbReference type="EMBL" id="JAKCXM010000215">
    <property type="protein sequence ID" value="KAJ0398453.1"/>
    <property type="molecule type" value="Genomic_DNA"/>
</dbReference>
<dbReference type="PANTHER" id="PTHR31836:SF21">
    <property type="entry name" value="EXPANSIN-LIKE PROTEIN 7"/>
    <property type="match status" value="1"/>
</dbReference>
<reference evidence="4" key="1">
    <citation type="submission" date="2021-12" db="EMBL/GenBank/DDBJ databases">
        <title>Prjna785345.</title>
        <authorList>
            <person name="Rujirawat T."/>
            <person name="Krajaejun T."/>
        </authorList>
    </citation>
    <scope>NUCLEOTIDE SEQUENCE</scope>
    <source>
        <strain evidence="4">Pi057C3</strain>
    </source>
</reference>
<sequence length="341" mass="36825">MVLTAWLAVFLAVGAAEAHSFHGDGTTYGGNPLGGTCGFQRPWRVWTPQSMQLTAALNHPQWKSSLNCGRCVSVKHGDNAPVTIQIVDQCPECKHGDLDFATGAYNVVVQKGPGREKISWDFVECPDTFAAGDLEFVLKEGSNPYWTAFQPQNFKHGIECVDIDVGNGWERLERNEGVLVGFYFLYQRGVHGPFKLRATSVTGQVIVTPTFSSLNDPMRTGQQFGGGYSKPAGPVASVVLTPEAQPTPAPQAESLVVAPIAAVAREPTPPISPPILYEQPALDAQPFPIATRHEQQPERTHTPTLSPAPAAVPTAPSSPAKHAFKPPHPGREHPKKKKSCE</sequence>
<proteinExistence type="predicted"/>
<feature type="compositionally biased region" description="Low complexity" evidence="2">
    <location>
        <begin position="302"/>
        <end position="320"/>
    </location>
</feature>
<dbReference type="Proteomes" id="UP001209570">
    <property type="component" value="Unassembled WGS sequence"/>
</dbReference>
<comment type="caution">
    <text evidence="4">The sequence shown here is derived from an EMBL/GenBank/DDBJ whole genome shotgun (WGS) entry which is preliminary data.</text>
</comment>
<dbReference type="InterPro" id="IPR049818">
    <property type="entry name" value="Expansin_EXLX1-like"/>
</dbReference>
<evidence type="ECO:0000256" key="1">
    <source>
        <dbReference type="ARBA" id="ARBA00022729"/>
    </source>
</evidence>
<keyword evidence="1 3" id="KW-0732">Signal</keyword>
<dbReference type="PANTHER" id="PTHR31836">
    <property type="match status" value="1"/>
</dbReference>
<feature type="chain" id="PRO_5041943868" description="Expansin-like EG45 domain-containing protein" evidence="3">
    <location>
        <begin position="19"/>
        <end position="341"/>
    </location>
</feature>
<feature type="compositionally biased region" description="Basic and acidic residues" evidence="2">
    <location>
        <begin position="292"/>
        <end position="301"/>
    </location>
</feature>
<organism evidence="4 5">
    <name type="scientific">Pythium insidiosum</name>
    <name type="common">Pythiosis disease agent</name>
    <dbReference type="NCBI Taxonomy" id="114742"/>
    <lineage>
        <taxon>Eukaryota</taxon>
        <taxon>Sar</taxon>
        <taxon>Stramenopiles</taxon>
        <taxon>Oomycota</taxon>
        <taxon>Peronosporomycetes</taxon>
        <taxon>Pythiales</taxon>
        <taxon>Pythiaceae</taxon>
        <taxon>Pythium</taxon>
    </lineage>
</organism>
<dbReference type="SUPFAM" id="SSF50685">
    <property type="entry name" value="Barwin-like endoglucanases"/>
    <property type="match status" value="1"/>
</dbReference>
<dbReference type="Gene3D" id="2.40.40.10">
    <property type="entry name" value="RlpA-like domain"/>
    <property type="match status" value="1"/>
</dbReference>
<evidence type="ECO:0000256" key="2">
    <source>
        <dbReference type="SAM" id="MobiDB-lite"/>
    </source>
</evidence>
<feature type="region of interest" description="Disordered" evidence="2">
    <location>
        <begin position="292"/>
        <end position="341"/>
    </location>
</feature>
<dbReference type="SUPFAM" id="SSF49590">
    <property type="entry name" value="PHL pollen allergen"/>
    <property type="match status" value="1"/>
</dbReference>
<dbReference type="InterPro" id="IPR036749">
    <property type="entry name" value="Expansin_CBD_sf"/>
</dbReference>
<dbReference type="AlphaFoldDB" id="A0AAD5Q5M8"/>
<dbReference type="InterPro" id="IPR036908">
    <property type="entry name" value="RlpA-like_sf"/>
</dbReference>
<evidence type="ECO:0000313" key="5">
    <source>
        <dbReference type="Proteomes" id="UP001209570"/>
    </source>
</evidence>
<name>A0AAD5Q5M8_PYTIN</name>
<dbReference type="CDD" id="cd22271">
    <property type="entry name" value="DPBB_EXP_N-like"/>
    <property type="match status" value="1"/>
</dbReference>
<evidence type="ECO:0000256" key="3">
    <source>
        <dbReference type="SAM" id="SignalP"/>
    </source>
</evidence>
<dbReference type="Gene3D" id="2.60.40.760">
    <property type="entry name" value="Expansin, cellulose-binding-like domain"/>
    <property type="match status" value="1"/>
</dbReference>
<gene>
    <name evidence="4" type="ORF">P43SY_006177</name>
</gene>
<evidence type="ECO:0008006" key="6">
    <source>
        <dbReference type="Google" id="ProtNLM"/>
    </source>
</evidence>
<evidence type="ECO:0000313" key="4">
    <source>
        <dbReference type="EMBL" id="KAJ0398453.1"/>
    </source>
</evidence>
<protein>
    <recommendedName>
        <fullName evidence="6">Expansin-like EG45 domain-containing protein</fullName>
    </recommendedName>
</protein>